<dbReference type="EMBL" id="JACXVP010000011">
    <property type="protein sequence ID" value="KAG5574547.1"/>
    <property type="molecule type" value="Genomic_DNA"/>
</dbReference>
<comment type="caution">
    <text evidence="3">The sequence shown here is derived from an EMBL/GenBank/DDBJ whole genome shotgun (WGS) entry which is preliminary data.</text>
</comment>
<dbReference type="Pfam" id="PF00857">
    <property type="entry name" value="Isochorismatase"/>
    <property type="match status" value="1"/>
</dbReference>
<dbReference type="GO" id="GO:0019365">
    <property type="term" value="P:pyridine nucleotide salvage"/>
    <property type="evidence" value="ECO:0007669"/>
    <property type="project" value="InterPro"/>
</dbReference>
<dbReference type="PANTHER" id="PTHR47297:SF3">
    <property type="entry name" value="NICOTINAMIDASE 1"/>
    <property type="match status" value="1"/>
</dbReference>
<proteinExistence type="inferred from homology"/>
<gene>
    <name evidence="3" type="ORF">H5410_054681</name>
</gene>
<name>A0A9J5WFK8_SOLCO</name>
<dbReference type="Gene3D" id="3.40.50.850">
    <property type="entry name" value="Isochorismatase-like"/>
    <property type="match status" value="1"/>
</dbReference>
<evidence type="ECO:0000313" key="4">
    <source>
        <dbReference type="Proteomes" id="UP000824120"/>
    </source>
</evidence>
<evidence type="ECO:0000259" key="2">
    <source>
        <dbReference type="Pfam" id="PF00857"/>
    </source>
</evidence>
<comment type="similarity">
    <text evidence="1">Belongs to the isochorismatase family.</text>
</comment>
<dbReference type="InterPro" id="IPR044717">
    <property type="entry name" value="NIC1"/>
</dbReference>
<dbReference type="AlphaFoldDB" id="A0A9J5WFK8"/>
<evidence type="ECO:0000313" key="3">
    <source>
        <dbReference type="EMBL" id="KAG5574547.1"/>
    </source>
</evidence>
<organism evidence="3 4">
    <name type="scientific">Solanum commersonii</name>
    <name type="common">Commerson's wild potato</name>
    <name type="synonym">Commerson's nightshade</name>
    <dbReference type="NCBI Taxonomy" id="4109"/>
    <lineage>
        <taxon>Eukaryota</taxon>
        <taxon>Viridiplantae</taxon>
        <taxon>Streptophyta</taxon>
        <taxon>Embryophyta</taxon>
        <taxon>Tracheophyta</taxon>
        <taxon>Spermatophyta</taxon>
        <taxon>Magnoliopsida</taxon>
        <taxon>eudicotyledons</taxon>
        <taxon>Gunneridae</taxon>
        <taxon>Pentapetalae</taxon>
        <taxon>asterids</taxon>
        <taxon>lamiids</taxon>
        <taxon>Solanales</taxon>
        <taxon>Solanaceae</taxon>
        <taxon>Solanoideae</taxon>
        <taxon>Solaneae</taxon>
        <taxon>Solanum</taxon>
    </lineage>
</organism>
<dbReference type="SUPFAM" id="SSF52499">
    <property type="entry name" value="Isochorismatase-like hydrolases"/>
    <property type="match status" value="1"/>
</dbReference>
<dbReference type="OrthoDB" id="2013482at2759"/>
<reference evidence="3 4" key="1">
    <citation type="submission" date="2020-09" db="EMBL/GenBank/DDBJ databases">
        <title>De no assembly of potato wild relative species, Solanum commersonii.</title>
        <authorList>
            <person name="Cho K."/>
        </authorList>
    </citation>
    <scope>NUCLEOTIDE SEQUENCE [LARGE SCALE GENOMIC DNA]</scope>
    <source>
        <strain evidence="3">LZ3.2</strain>
        <tissue evidence="3">Leaf</tissue>
    </source>
</reference>
<dbReference type="PANTHER" id="PTHR47297">
    <property type="match status" value="1"/>
</dbReference>
<dbReference type="InterPro" id="IPR036380">
    <property type="entry name" value="Isochorismatase-like_sf"/>
</dbReference>
<accession>A0A9J5WFK8</accession>
<sequence>MGTVAQEAAIDLLKSEIPVEEDESLLLSGDVNTGLVLVDIVNGFCTVGAGNLAPVAPDRQISAMVDESVKLAKVFCEKKWPIYALRDSHHPDVPEPPHPPHCIAGTDESELVPALQWLENEPNVTVRCKDCIDGFLGSIEKDGSNVFVNWVKANEIKTVSIAISHDLIKICFHSILSDVVRICTDICVLDFVCSALSARNRGFLSPLKDVIVYSPGCATFDLPVQIARNIKGALPHPQELMHHIGLYMAKERGAKVVSHISFDTTTSET</sequence>
<feature type="domain" description="Isochorismatase-like" evidence="2">
    <location>
        <begin position="34"/>
        <end position="161"/>
    </location>
</feature>
<keyword evidence="4" id="KW-1185">Reference proteome</keyword>
<evidence type="ECO:0000256" key="1">
    <source>
        <dbReference type="ARBA" id="ARBA00006336"/>
    </source>
</evidence>
<dbReference type="Proteomes" id="UP000824120">
    <property type="component" value="Chromosome 11"/>
</dbReference>
<protein>
    <recommendedName>
        <fullName evidence="2">Isochorismatase-like domain-containing protein</fullName>
    </recommendedName>
</protein>
<dbReference type="GO" id="GO:0008936">
    <property type="term" value="F:nicotinamidase activity"/>
    <property type="evidence" value="ECO:0007669"/>
    <property type="project" value="InterPro"/>
</dbReference>
<dbReference type="CDD" id="cd00431">
    <property type="entry name" value="cysteine_hydrolases"/>
    <property type="match status" value="1"/>
</dbReference>
<dbReference type="InterPro" id="IPR000868">
    <property type="entry name" value="Isochorismatase-like_dom"/>
</dbReference>